<dbReference type="PANTHER" id="PTHR22306:SF2">
    <property type="entry name" value="CHROMOSOME 7 OPEN READING FRAME 50"/>
    <property type="match status" value="1"/>
</dbReference>
<protein>
    <recommendedName>
        <fullName evidence="2">WKF domain-containing protein</fullName>
    </recommendedName>
</protein>
<feature type="compositionally biased region" description="Basic residues" evidence="1">
    <location>
        <begin position="50"/>
        <end position="62"/>
    </location>
</feature>
<feature type="compositionally biased region" description="Basic residues" evidence="1">
    <location>
        <begin position="147"/>
        <end position="161"/>
    </location>
</feature>
<comment type="caution">
    <text evidence="3">The sequence shown here is derived from an EMBL/GenBank/DDBJ whole genome shotgun (WGS) entry which is preliminary data.</text>
</comment>
<name>A0A2G8JBM0_STIJA</name>
<sequence length="235" mass="26673">MTMSEGDVQKKQVRKNRNKKKAKQGAKPEDVVMEKPPSPVEETAPQQTNKKGRKRKEGRKGGRGVTVSKSDNIALSNDSIEEKDGQPEKGEVVDEEMTDASLGDKKKWRKKRHGKKDTSDVVDTLDKMDTAKTSEEGNTGNPEVKTSPKRKGKNKQKKKKKKEGEGGGGSTPQSDSQRPCLRYLQLWDKERDSWHFQKVRQVWLLQNMYDKVKVGGVCRMLNCVKYKPYEDVVLI</sequence>
<dbReference type="Pfam" id="PF10180">
    <property type="entry name" value="WKF"/>
    <property type="match status" value="1"/>
</dbReference>
<evidence type="ECO:0000256" key="1">
    <source>
        <dbReference type="SAM" id="MobiDB-lite"/>
    </source>
</evidence>
<dbReference type="AlphaFoldDB" id="A0A2G8JBM0"/>
<evidence type="ECO:0000313" key="3">
    <source>
        <dbReference type="EMBL" id="PIK33135.1"/>
    </source>
</evidence>
<dbReference type="Proteomes" id="UP000230750">
    <property type="component" value="Unassembled WGS sequence"/>
</dbReference>
<evidence type="ECO:0000259" key="2">
    <source>
        <dbReference type="Pfam" id="PF10180"/>
    </source>
</evidence>
<feature type="compositionally biased region" description="Basic residues" evidence="1">
    <location>
        <begin position="106"/>
        <end position="115"/>
    </location>
</feature>
<keyword evidence="4" id="KW-1185">Reference proteome</keyword>
<accession>A0A2G8JBM0</accession>
<dbReference type="InterPro" id="IPR019327">
    <property type="entry name" value="WKF"/>
</dbReference>
<feature type="region of interest" description="Disordered" evidence="1">
    <location>
        <begin position="1"/>
        <end position="177"/>
    </location>
</feature>
<gene>
    <name evidence="3" type="ORF">BSL78_30054</name>
</gene>
<organism evidence="3 4">
    <name type="scientific">Stichopus japonicus</name>
    <name type="common">Sea cucumber</name>
    <dbReference type="NCBI Taxonomy" id="307972"/>
    <lineage>
        <taxon>Eukaryota</taxon>
        <taxon>Metazoa</taxon>
        <taxon>Echinodermata</taxon>
        <taxon>Eleutherozoa</taxon>
        <taxon>Echinozoa</taxon>
        <taxon>Holothuroidea</taxon>
        <taxon>Aspidochirotacea</taxon>
        <taxon>Aspidochirotida</taxon>
        <taxon>Stichopodidae</taxon>
        <taxon>Apostichopus</taxon>
    </lineage>
</organism>
<feature type="compositionally biased region" description="Basic and acidic residues" evidence="1">
    <location>
        <begin position="116"/>
        <end position="135"/>
    </location>
</feature>
<dbReference type="PANTHER" id="PTHR22306">
    <property type="entry name" value="CHROMOSOME 7 OPEN READING FRAME 50"/>
    <property type="match status" value="1"/>
</dbReference>
<proteinExistence type="predicted"/>
<dbReference type="EMBL" id="MRZV01002725">
    <property type="protein sequence ID" value="PIK33135.1"/>
    <property type="molecule type" value="Genomic_DNA"/>
</dbReference>
<feature type="domain" description="WKF" evidence="2">
    <location>
        <begin position="182"/>
        <end position="214"/>
    </location>
</feature>
<feature type="compositionally biased region" description="Polar residues" evidence="1">
    <location>
        <begin position="67"/>
        <end position="78"/>
    </location>
</feature>
<dbReference type="OrthoDB" id="10261563at2759"/>
<evidence type="ECO:0000313" key="4">
    <source>
        <dbReference type="Proteomes" id="UP000230750"/>
    </source>
</evidence>
<feature type="compositionally biased region" description="Basic residues" evidence="1">
    <location>
        <begin position="11"/>
        <end position="24"/>
    </location>
</feature>
<feature type="compositionally biased region" description="Basic and acidic residues" evidence="1">
    <location>
        <begin position="80"/>
        <end position="92"/>
    </location>
</feature>
<reference evidence="3 4" key="1">
    <citation type="journal article" date="2017" name="PLoS Biol.">
        <title>The sea cucumber genome provides insights into morphological evolution and visceral regeneration.</title>
        <authorList>
            <person name="Zhang X."/>
            <person name="Sun L."/>
            <person name="Yuan J."/>
            <person name="Sun Y."/>
            <person name="Gao Y."/>
            <person name="Zhang L."/>
            <person name="Li S."/>
            <person name="Dai H."/>
            <person name="Hamel J.F."/>
            <person name="Liu C."/>
            <person name="Yu Y."/>
            <person name="Liu S."/>
            <person name="Lin W."/>
            <person name="Guo K."/>
            <person name="Jin S."/>
            <person name="Xu P."/>
            <person name="Storey K.B."/>
            <person name="Huan P."/>
            <person name="Zhang T."/>
            <person name="Zhou Y."/>
            <person name="Zhang J."/>
            <person name="Lin C."/>
            <person name="Li X."/>
            <person name="Xing L."/>
            <person name="Huo D."/>
            <person name="Sun M."/>
            <person name="Wang L."/>
            <person name="Mercier A."/>
            <person name="Li F."/>
            <person name="Yang H."/>
            <person name="Xiang J."/>
        </authorList>
    </citation>
    <scope>NUCLEOTIDE SEQUENCE [LARGE SCALE GENOMIC DNA]</scope>
    <source>
        <strain evidence="3">Shaxun</strain>
        <tissue evidence="3">Muscle</tissue>
    </source>
</reference>